<dbReference type="SUPFAM" id="SSF56487">
    <property type="entry name" value="SRCR-like"/>
    <property type="match status" value="2"/>
</dbReference>
<dbReference type="SMART" id="SM00202">
    <property type="entry name" value="SR"/>
    <property type="match status" value="2"/>
</dbReference>
<dbReference type="PANTHER" id="PTHR47653:SF1">
    <property type="entry name" value="DELETED IN MALIGNANT BRAIN TUMORS 1 PROTEIN"/>
    <property type="match status" value="1"/>
</dbReference>
<evidence type="ECO:0000256" key="2">
    <source>
        <dbReference type="ARBA" id="ARBA00022737"/>
    </source>
</evidence>
<comment type="caution">
    <text evidence="8">The sequence shown here is derived from an EMBL/GenBank/DDBJ whole genome shotgun (WGS) entry which is preliminary data.</text>
</comment>
<keyword evidence="1 6" id="KW-0732">Signal</keyword>
<feature type="disulfide bond" evidence="5">
    <location>
        <begin position="56"/>
        <end position="117"/>
    </location>
</feature>
<dbReference type="InterPro" id="IPR001190">
    <property type="entry name" value="SRCR"/>
</dbReference>
<feature type="disulfide bond" evidence="5">
    <location>
        <begin position="160"/>
        <end position="221"/>
    </location>
</feature>
<name>A0ABN9H3H9_9NEOB</name>
<proteinExistence type="predicted"/>
<dbReference type="InterPro" id="IPR053243">
    <property type="entry name" value="SJ_maturation_regulator"/>
</dbReference>
<dbReference type="Pfam" id="PF00530">
    <property type="entry name" value="SRCR"/>
    <property type="match status" value="2"/>
</dbReference>
<feature type="chain" id="PRO_5046963682" description="SRCR domain-containing protein" evidence="6">
    <location>
        <begin position="24"/>
        <end position="243"/>
    </location>
</feature>
<keyword evidence="4" id="KW-0325">Glycoprotein</keyword>
<dbReference type="PANTHER" id="PTHR47653">
    <property type="entry name" value="PROTEIN BARK BEETLE"/>
    <property type="match status" value="1"/>
</dbReference>
<gene>
    <name evidence="8" type="ORF">SPARVUS_LOCUS15025917</name>
</gene>
<dbReference type="PROSITE" id="PS00420">
    <property type="entry name" value="SRCR_1"/>
    <property type="match status" value="2"/>
</dbReference>
<keyword evidence="2" id="KW-0677">Repeat</keyword>
<accession>A0ABN9H3H9</accession>
<dbReference type="PRINTS" id="PR00258">
    <property type="entry name" value="SPERACTRCPTR"/>
</dbReference>
<dbReference type="InterPro" id="IPR036772">
    <property type="entry name" value="SRCR-like_dom_sf"/>
</dbReference>
<protein>
    <recommendedName>
        <fullName evidence="7">SRCR domain-containing protein</fullName>
    </recommendedName>
</protein>
<feature type="disulfide bond" evidence="5">
    <location>
        <begin position="191"/>
        <end position="201"/>
    </location>
</feature>
<feature type="disulfide bond" evidence="5">
    <location>
        <begin position="43"/>
        <end position="107"/>
    </location>
</feature>
<keyword evidence="9" id="KW-1185">Reference proteome</keyword>
<evidence type="ECO:0000256" key="4">
    <source>
        <dbReference type="ARBA" id="ARBA00023180"/>
    </source>
</evidence>
<dbReference type="EMBL" id="CATNWA010019641">
    <property type="protein sequence ID" value="CAI9614283.1"/>
    <property type="molecule type" value="Genomic_DNA"/>
</dbReference>
<organism evidence="8 9">
    <name type="scientific">Staurois parvus</name>
    <dbReference type="NCBI Taxonomy" id="386267"/>
    <lineage>
        <taxon>Eukaryota</taxon>
        <taxon>Metazoa</taxon>
        <taxon>Chordata</taxon>
        <taxon>Craniata</taxon>
        <taxon>Vertebrata</taxon>
        <taxon>Euteleostomi</taxon>
        <taxon>Amphibia</taxon>
        <taxon>Batrachia</taxon>
        <taxon>Anura</taxon>
        <taxon>Neobatrachia</taxon>
        <taxon>Ranoidea</taxon>
        <taxon>Ranidae</taxon>
        <taxon>Staurois</taxon>
    </lineage>
</organism>
<evidence type="ECO:0000313" key="9">
    <source>
        <dbReference type="Proteomes" id="UP001162483"/>
    </source>
</evidence>
<dbReference type="Proteomes" id="UP001162483">
    <property type="component" value="Unassembled WGS sequence"/>
</dbReference>
<dbReference type="PROSITE" id="PS50287">
    <property type="entry name" value="SRCR_2"/>
    <property type="match status" value="2"/>
</dbReference>
<evidence type="ECO:0000256" key="3">
    <source>
        <dbReference type="ARBA" id="ARBA00023157"/>
    </source>
</evidence>
<evidence type="ECO:0000256" key="1">
    <source>
        <dbReference type="ARBA" id="ARBA00022729"/>
    </source>
</evidence>
<keyword evidence="3 5" id="KW-1015">Disulfide bond</keyword>
<feature type="domain" description="SRCR" evidence="7">
    <location>
        <begin position="122"/>
        <end position="222"/>
    </location>
</feature>
<reference evidence="8" key="1">
    <citation type="submission" date="2023-05" db="EMBL/GenBank/DDBJ databases">
        <authorList>
            <person name="Stuckert A."/>
        </authorList>
    </citation>
    <scope>NUCLEOTIDE SEQUENCE</scope>
</reference>
<feature type="domain" description="SRCR" evidence="7">
    <location>
        <begin position="18"/>
        <end position="118"/>
    </location>
</feature>
<evidence type="ECO:0000256" key="5">
    <source>
        <dbReference type="PROSITE-ProRule" id="PRU00196"/>
    </source>
</evidence>
<sequence length="243" mass="26978">MFKVTILCSFFVALPLFLRLVDGGDRCAGRVEIFYRGEWGTVCDDLWDSSDAQVVCRQLGCGSAVSFFGSATYGQGNGPIILDDVNCRGDEDFLWNCPHQGFTIHNCNHGEDAGVHCSDMVLRLENGRNRCVGRVEIFYEGEWGTVCDDSWDLTDAQVVCRQLGCGRAISSFGTAYFGQGTGPIILDDVDCRGDENILWNCPHRGLKQHNCGHSEDAGVNCSGKFYWLLYSQYGIAKVFILYM</sequence>
<feature type="disulfide bond" evidence="5">
    <location>
        <begin position="147"/>
        <end position="211"/>
    </location>
</feature>
<evidence type="ECO:0000313" key="8">
    <source>
        <dbReference type="EMBL" id="CAI9614283.1"/>
    </source>
</evidence>
<feature type="signal peptide" evidence="6">
    <location>
        <begin position="1"/>
        <end position="23"/>
    </location>
</feature>
<evidence type="ECO:0000259" key="7">
    <source>
        <dbReference type="PROSITE" id="PS50287"/>
    </source>
</evidence>
<dbReference type="Gene3D" id="3.10.250.10">
    <property type="entry name" value="SRCR-like domain"/>
    <property type="match status" value="2"/>
</dbReference>
<feature type="disulfide bond" evidence="5">
    <location>
        <begin position="87"/>
        <end position="97"/>
    </location>
</feature>
<evidence type="ECO:0000256" key="6">
    <source>
        <dbReference type="SAM" id="SignalP"/>
    </source>
</evidence>